<keyword evidence="2" id="KW-1133">Transmembrane helix</keyword>
<dbReference type="SUPFAM" id="SSF47413">
    <property type="entry name" value="lambda repressor-like DNA-binding domains"/>
    <property type="match status" value="1"/>
</dbReference>
<evidence type="ECO:0000256" key="2">
    <source>
        <dbReference type="SAM" id="Phobius"/>
    </source>
</evidence>
<protein>
    <recommendedName>
        <fullName evidence="3">HTH cro/C1-type domain-containing protein</fullName>
    </recommendedName>
</protein>
<dbReference type="PROSITE" id="PS50943">
    <property type="entry name" value="HTH_CROC1"/>
    <property type="match status" value="1"/>
</dbReference>
<reference evidence="5" key="1">
    <citation type="journal article" date="2015" name="MBio">
        <title>Genome-Resolved Metagenomic Analysis Reveals Roles for Candidate Phyla and Other Microbial Community Members in Biogeochemical Transformations in Oil Reservoirs.</title>
        <authorList>
            <person name="Hu P."/>
            <person name="Tom L."/>
            <person name="Singh A."/>
            <person name="Thomas B.C."/>
            <person name="Baker B.J."/>
            <person name="Piceno Y.M."/>
            <person name="Andersen G.L."/>
            <person name="Banfield J.F."/>
        </authorList>
    </citation>
    <scope>NUCLEOTIDE SEQUENCE [LARGE SCALE GENOMIC DNA]</scope>
</reference>
<evidence type="ECO:0000256" key="1">
    <source>
        <dbReference type="ARBA" id="ARBA00023125"/>
    </source>
</evidence>
<dbReference type="InterPro" id="IPR001387">
    <property type="entry name" value="Cro/C1-type_HTH"/>
</dbReference>
<dbReference type="Pfam" id="PF09946">
    <property type="entry name" value="DUF2178"/>
    <property type="match status" value="1"/>
</dbReference>
<comment type="caution">
    <text evidence="4">The sequence shown here is derived from an EMBL/GenBank/DDBJ whole genome shotgun (WGS) entry which is preliminary data.</text>
</comment>
<evidence type="ECO:0000313" key="5">
    <source>
        <dbReference type="Proteomes" id="UP000054323"/>
    </source>
</evidence>
<dbReference type="PANTHER" id="PTHR46558">
    <property type="entry name" value="TRACRIPTIONAL REGULATORY PROTEIN-RELATED-RELATED"/>
    <property type="match status" value="1"/>
</dbReference>
<keyword evidence="2" id="KW-0472">Membrane</keyword>
<dbReference type="Pfam" id="PF01381">
    <property type="entry name" value="HTH_3"/>
    <property type="match status" value="1"/>
</dbReference>
<feature type="domain" description="HTH cro/C1-type" evidence="3">
    <location>
        <begin position="104"/>
        <end position="155"/>
    </location>
</feature>
<name>A0A101GN10_9EURY</name>
<dbReference type="PATRIC" id="fig|2198.4.peg.1428"/>
<evidence type="ECO:0000313" key="4">
    <source>
        <dbReference type="EMBL" id="KUK61458.1"/>
    </source>
</evidence>
<dbReference type="CDD" id="cd00093">
    <property type="entry name" value="HTH_XRE"/>
    <property type="match status" value="1"/>
</dbReference>
<dbReference type="Gene3D" id="1.10.260.40">
    <property type="entry name" value="lambda repressor-like DNA-binding domains"/>
    <property type="match status" value="1"/>
</dbReference>
<gene>
    <name evidence="4" type="ORF">XD82_1101</name>
</gene>
<evidence type="ECO:0000259" key="3">
    <source>
        <dbReference type="PROSITE" id="PS50943"/>
    </source>
</evidence>
<feature type="transmembrane region" description="Helical" evidence="2">
    <location>
        <begin position="78"/>
        <end position="101"/>
    </location>
</feature>
<dbReference type="SMART" id="SM00530">
    <property type="entry name" value="HTH_XRE"/>
    <property type="match status" value="1"/>
</dbReference>
<organism evidence="4 5">
    <name type="scientific">Methanoculleus marisnigri</name>
    <dbReference type="NCBI Taxonomy" id="2198"/>
    <lineage>
        <taxon>Archaea</taxon>
        <taxon>Methanobacteriati</taxon>
        <taxon>Methanobacteriota</taxon>
        <taxon>Stenosarchaea group</taxon>
        <taxon>Methanomicrobia</taxon>
        <taxon>Methanomicrobiales</taxon>
        <taxon>Methanomicrobiaceae</taxon>
        <taxon>Methanoculleus</taxon>
    </lineage>
</organism>
<accession>A0A101GN10</accession>
<dbReference type="InterPro" id="IPR019235">
    <property type="entry name" value="DUF2178_TM"/>
</dbReference>
<dbReference type="Proteomes" id="UP000054323">
    <property type="component" value="Unassembled WGS sequence"/>
</dbReference>
<dbReference type="PANTHER" id="PTHR46558:SF4">
    <property type="entry name" value="DNA-BIDING PHAGE PROTEIN"/>
    <property type="match status" value="1"/>
</dbReference>
<dbReference type="GO" id="GO:0003677">
    <property type="term" value="F:DNA binding"/>
    <property type="evidence" value="ECO:0007669"/>
    <property type="project" value="UniProtKB-KW"/>
</dbReference>
<dbReference type="AlphaFoldDB" id="A0A101GN10"/>
<sequence>MFKIVYNGCNMKRNTFYLLAGIVALAEVGIFWLSVELKRPILIQVAFVLGVLLIYLARRRVEERIEDERTAMITQKAALRTLEVFWVVFFVVSLGSAVVAFSSYRAMHDLTQEGLANELGVTRQTILAIEKGKYDPSLDLAFKIARFFGVAIEEIFLYGDGTEQK</sequence>
<feature type="transmembrane region" description="Helical" evidence="2">
    <location>
        <begin position="16"/>
        <end position="35"/>
    </location>
</feature>
<keyword evidence="2" id="KW-0812">Transmembrane</keyword>
<dbReference type="InterPro" id="IPR010982">
    <property type="entry name" value="Lambda_DNA-bd_dom_sf"/>
</dbReference>
<proteinExistence type="predicted"/>
<feature type="transmembrane region" description="Helical" evidence="2">
    <location>
        <begin position="41"/>
        <end position="57"/>
    </location>
</feature>
<keyword evidence="1" id="KW-0238">DNA-binding</keyword>
<dbReference type="EMBL" id="LGGD01000129">
    <property type="protein sequence ID" value="KUK61458.1"/>
    <property type="molecule type" value="Genomic_DNA"/>
</dbReference>